<evidence type="ECO:0000313" key="1">
    <source>
        <dbReference type="EMBL" id="MBW4667432.1"/>
    </source>
</evidence>
<organism evidence="1 2">
    <name type="scientific">Cyanomargarita calcarea GSE-NOS-MK-12-04C</name>
    <dbReference type="NCBI Taxonomy" id="2839659"/>
    <lineage>
        <taxon>Bacteria</taxon>
        <taxon>Bacillati</taxon>
        <taxon>Cyanobacteriota</taxon>
        <taxon>Cyanophyceae</taxon>
        <taxon>Nostocales</taxon>
        <taxon>Cyanomargaritaceae</taxon>
        <taxon>Cyanomargarita</taxon>
    </lineage>
</organism>
<sequence>MAIRTLHFWLHGLRNLQHPNRETSGDRVAGSALHFLGNFTINRQNHTYSRKVRSAPGGIE</sequence>
<reference evidence="1" key="1">
    <citation type="submission" date="2021-05" db="EMBL/GenBank/DDBJ databases">
        <authorList>
            <person name="Pietrasiak N."/>
            <person name="Ward R."/>
            <person name="Stajich J.E."/>
            <person name="Kurbessoian T."/>
        </authorList>
    </citation>
    <scope>NUCLEOTIDE SEQUENCE</scope>
    <source>
        <strain evidence="1">GSE-NOS-MK-12-04C</strain>
    </source>
</reference>
<gene>
    <name evidence="1" type="ORF">KME60_08380</name>
</gene>
<dbReference type="AlphaFoldDB" id="A0A951QM11"/>
<accession>A0A951QM11</accession>
<reference evidence="1" key="2">
    <citation type="journal article" date="2022" name="Microbiol. Resour. Announc.">
        <title>Metagenome Sequencing to Explore Phylogenomics of Terrestrial Cyanobacteria.</title>
        <authorList>
            <person name="Ward R.D."/>
            <person name="Stajich J.E."/>
            <person name="Johansen J.R."/>
            <person name="Huntemann M."/>
            <person name="Clum A."/>
            <person name="Foster B."/>
            <person name="Foster B."/>
            <person name="Roux S."/>
            <person name="Palaniappan K."/>
            <person name="Varghese N."/>
            <person name="Mukherjee S."/>
            <person name="Reddy T.B.K."/>
            <person name="Daum C."/>
            <person name="Copeland A."/>
            <person name="Chen I.A."/>
            <person name="Ivanova N.N."/>
            <person name="Kyrpides N.C."/>
            <person name="Shapiro N."/>
            <person name="Eloe-Fadrosh E.A."/>
            <person name="Pietrasiak N."/>
        </authorList>
    </citation>
    <scope>NUCLEOTIDE SEQUENCE</scope>
    <source>
        <strain evidence="1">GSE-NOS-MK-12-04C</strain>
    </source>
</reference>
<dbReference type="Proteomes" id="UP000729701">
    <property type="component" value="Unassembled WGS sequence"/>
</dbReference>
<name>A0A951QM11_9CYAN</name>
<protein>
    <submittedName>
        <fullName evidence="1">Uncharacterized protein</fullName>
    </submittedName>
</protein>
<evidence type="ECO:0000313" key="2">
    <source>
        <dbReference type="Proteomes" id="UP000729701"/>
    </source>
</evidence>
<proteinExistence type="predicted"/>
<dbReference type="EMBL" id="JAHHGZ010000007">
    <property type="protein sequence ID" value="MBW4667432.1"/>
    <property type="molecule type" value="Genomic_DNA"/>
</dbReference>
<comment type="caution">
    <text evidence="1">The sequence shown here is derived from an EMBL/GenBank/DDBJ whole genome shotgun (WGS) entry which is preliminary data.</text>
</comment>